<dbReference type="GO" id="GO:0003723">
    <property type="term" value="F:RNA binding"/>
    <property type="evidence" value="ECO:0007669"/>
    <property type="project" value="UniProtKB-UniRule"/>
</dbReference>
<feature type="region of interest" description="Disordered" evidence="5">
    <location>
        <begin position="552"/>
        <end position="572"/>
    </location>
</feature>
<feature type="region of interest" description="Disordered" evidence="5">
    <location>
        <begin position="277"/>
        <end position="379"/>
    </location>
</feature>
<keyword evidence="2 4" id="KW-0694">RNA-binding</keyword>
<dbReference type="PROSITE" id="PS50102">
    <property type="entry name" value="RRM"/>
    <property type="match status" value="1"/>
</dbReference>
<dbReference type="OrthoDB" id="21643at2759"/>
<dbReference type="GO" id="GO:0005730">
    <property type="term" value="C:nucleolus"/>
    <property type="evidence" value="ECO:0007669"/>
    <property type="project" value="UniProtKB-SubCell"/>
</dbReference>
<name>A0A2G9G319_9LAMI</name>
<dbReference type="Pfam" id="PF00076">
    <property type="entry name" value="RRM_1"/>
    <property type="match status" value="1"/>
</dbReference>
<dbReference type="InterPro" id="IPR000504">
    <property type="entry name" value="RRM_dom"/>
</dbReference>
<organism evidence="7 8">
    <name type="scientific">Handroanthus impetiginosus</name>
    <dbReference type="NCBI Taxonomy" id="429701"/>
    <lineage>
        <taxon>Eukaryota</taxon>
        <taxon>Viridiplantae</taxon>
        <taxon>Streptophyta</taxon>
        <taxon>Embryophyta</taxon>
        <taxon>Tracheophyta</taxon>
        <taxon>Spermatophyta</taxon>
        <taxon>Magnoliopsida</taxon>
        <taxon>eudicotyledons</taxon>
        <taxon>Gunneridae</taxon>
        <taxon>Pentapetalae</taxon>
        <taxon>asterids</taxon>
        <taxon>lamiids</taxon>
        <taxon>Lamiales</taxon>
        <taxon>Bignoniaceae</taxon>
        <taxon>Crescentiina</taxon>
        <taxon>Tabebuia alliance</taxon>
        <taxon>Handroanthus</taxon>
    </lineage>
</organism>
<evidence type="ECO:0000259" key="6">
    <source>
        <dbReference type="PROSITE" id="PS50102"/>
    </source>
</evidence>
<feature type="region of interest" description="Disordered" evidence="5">
    <location>
        <begin position="614"/>
        <end position="633"/>
    </location>
</feature>
<accession>A0A2G9G319</accession>
<evidence type="ECO:0000256" key="2">
    <source>
        <dbReference type="ARBA" id="ARBA00022884"/>
    </source>
</evidence>
<dbReference type="SMART" id="SM00360">
    <property type="entry name" value="RRM"/>
    <property type="match status" value="1"/>
</dbReference>
<comment type="subcellular location">
    <subcellularLocation>
        <location evidence="1">Nucleus</location>
        <location evidence="1">Nucleolus</location>
    </subcellularLocation>
</comment>
<sequence length="633" mass="70718">MGDKMRIYIGGLGSSVQEDDLKKTFTAPQLGNVESVEIIRSKGRSFGYIEFVPASDKGLSKLFSTYNGCMWKGGRLKLEKAKEHYLFRLRREWAEDAELEIKSSLKDVDANESFHAVQKPKKDQDIGKMQLKIFFPKLRKIKPVPLKGTGKHKYSFQRVEVPPLPIHFCDCEEHCGPPESVKRNCTNDHETDSYGVNEDELNMMKLVLNKFLEKENCSETVPNEAQVTEKTKNDVVAVYNWQVDHDEEDQVSDEDGLIINIVGQPSKKDALFQDWGQKTSGAKQVQDSFEREPVSFSGPIPEMHGNKKQKLLSDKKRKQSVHENYSKKSLPSKRNAKKKGNHDVIDDPVAVSTQPTGIESGSTRISRDVASSHKSAMTDVVSEKGSADFHISDILMDVDPEVEAKTRRDHGAAAPSFNEKNIHEDQSSKYQNLEKPSDVQSTKLIPTEDKSARGASWLQKSSWLQLVGDTSNSAFNLSEILPGVSFEKQELRQFTNNEFSNSRSRKQHSFARKDQNPPAEATSKPQGIANKDIYVTPGNSNAIILTKEQNHPALEGQEPNSESKNNFEKKDEASALVPAANVVRSNRAVGDIVVSETCPFMRSAASMKEWAKTKAALSGAHKKKGKGKELVQD</sequence>
<feature type="compositionally biased region" description="Polar residues" evidence="5">
    <location>
        <begin position="351"/>
        <end position="364"/>
    </location>
</feature>
<dbReference type="Gene3D" id="3.30.70.330">
    <property type="match status" value="1"/>
</dbReference>
<keyword evidence="3" id="KW-0539">Nucleus</keyword>
<evidence type="ECO:0000256" key="5">
    <source>
        <dbReference type="SAM" id="MobiDB-lite"/>
    </source>
</evidence>
<dbReference type="SUPFAM" id="SSF54928">
    <property type="entry name" value="RNA-binding domain, RBD"/>
    <property type="match status" value="1"/>
</dbReference>
<dbReference type="InterPro" id="IPR034138">
    <property type="entry name" value="NOP8_RRM"/>
</dbReference>
<feature type="domain" description="RRM" evidence="6">
    <location>
        <begin position="5"/>
        <end position="83"/>
    </location>
</feature>
<evidence type="ECO:0000256" key="3">
    <source>
        <dbReference type="ARBA" id="ARBA00023242"/>
    </source>
</evidence>
<reference evidence="8" key="1">
    <citation type="journal article" date="2018" name="Gigascience">
        <title>Genome assembly of the Pink Ipe (Handroanthus impetiginosus, Bignoniaceae), a highly valued, ecologically keystone Neotropical timber forest tree.</title>
        <authorList>
            <person name="Silva-Junior O.B."/>
            <person name="Grattapaglia D."/>
            <person name="Novaes E."/>
            <person name="Collevatti R.G."/>
        </authorList>
    </citation>
    <scope>NUCLEOTIDE SEQUENCE [LARGE SCALE GENOMIC DNA]</scope>
    <source>
        <strain evidence="8">cv. UFG-1</strain>
    </source>
</reference>
<dbReference type="EMBL" id="NKXS01007426">
    <property type="protein sequence ID" value="PIM99702.1"/>
    <property type="molecule type" value="Genomic_DNA"/>
</dbReference>
<dbReference type="STRING" id="429701.A0A2G9G319"/>
<dbReference type="CDD" id="cd12226">
    <property type="entry name" value="RRM_NOL8"/>
    <property type="match status" value="1"/>
</dbReference>
<proteinExistence type="predicted"/>
<feature type="compositionally biased region" description="Basic residues" evidence="5">
    <location>
        <begin position="330"/>
        <end position="340"/>
    </location>
</feature>
<feature type="region of interest" description="Disordered" evidence="5">
    <location>
        <begin position="403"/>
        <end position="451"/>
    </location>
</feature>
<gene>
    <name evidence="7" type="ORF">CDL12_27799</name>
</gene>
<feature type="region of interest" description="Disordered" evidence="5">
    <location>
        <begin position="496"/>
        <end position="529"/>
    </location>
</feature>
<dbReference type="InterPro" id="IPR035979">
    <property type="entry name" value="RBD_domain_sf"/>
</dbReference>
<protein>
    <recommendedName>
        <fullName evidence="6">RRM domain-containing protein</fullName>
    </recommendedName>
</protein>
<feature type="compositionally biased region" description="Polar residues" evidence="5">
    <location>
        <begin position="277"/>
        <end position="287"/>
    </location>
</feature>
<dbReference type="Proteomes" id="UP000231279">
    <property type="component" value="Unassembled WGS sequence"/>
</dbReference>
<evidence type="ECO:0000256" key="1">
    <source>
        <dbReference type="ARBA" id="ARBA00004604"/>
    </source>
</evidence>
<feature type="compositionally biased region" description="Basic residues" evidence="5">
    <location>
        <begin position="306"/>
        <end position="319"/>
    </location>
</feature>
<evidence type="ECO:0000313" key="8">
    <source>
        <dbReference type="Proteomes" id="UP000231279"/>
    </source>
</evidence>
<dbReference type="PANTHER" id="PTHR23099">
    <property type="entry name" value="TRANSCRIPTIONAL REGULATOR"/>
    <property type="match status" value="1"/>
</dbReference>
<dbReference type="AlphaFoldDB" id="A0A2G9G319"/>
<evidence type="ECO:0000313" key="7">
    <source>
        <dbReference type="EMBL" id="PIM99702.1"/>
    </source>
</evidence>
<dbReference type="PANTHER" id="PTHR23099:SF0">
    <property type="entry name" value="GERM CELL NUCLEAR ACIDIC PROTEIN"/>
    <property type="match status" value="1"/>
</dbReference>
<dbReference type="InterPro" id="IPR012677">
    <property type="entry name" value="Nucleotide-bd_a/b_plait_sf"/>
</dbReference>
<comment type="caution">
    <text evidence="7">The sequence shown here is derived from an EMBL/GenBank/DDBJ whole genome shotgun (WGS) entry which is preliminary data.</text>
</comment>
<evidence type="ECO:0000256" key="4">
    <source>
        <dbReference type="PROSITE-ProRule" id="PRU00176"/>
    </source>
</evidence>
<keyword evidence="8" id="KW-1185">Reference proteome</keyword>